<name>A0AAN8K0C5_PATCE</name>
<dbReference type="GO" id="GO:0005975">
    <property type="term" value="P:carbohydrate metabolic process"/>
    <property type="evidence" value="ECO:0007669"/>
    <property type="project" value="InterPro"/>
</dbReference>
<dbReference type="AlphaFoldDB" id="A0AAN8K0C5"/>
<comment type="caution">
    <text evidence="1">The sequence shown here is derived from an EMBL/GenBank/DDBJ whole genome shotgun (WGS) entry which is preliminary data.</text>
</comment>
<sequence length="345" mass="39863">MAMERYREASKRAVKFLAGEIQPNGQFRDPKIKDDLGAIYKAPTQLLLEGYAGEAKRMLDFIKERFLQPNGDFLSHPEIKGWKGKTDDWHISYLWGYTNGWIAMAAQRAGRYDIAIPAINYMRTFYNPVQKAFTWYEPYRSDGGGKGLEQTLCSFYAAHVGFIMLFFGDISTAVECGNFIKKVVDLQPRMDDEFFLKIRGDTGELFIDGIPDDKRDFFTCKRNAPNQRYYHLGYPVMFLVKLYLATQDEKYMVTARTILEFTVSCGAPVYTYNKSHKVMYGAALFAAVTKEKAYKELAEKIAENMLSYQDEEGRFLPESTIIETYDQTAENCGWFREIFAEFQNF</sequence>
<organism evidence="1 2">
    <name type="scientific">Patella caerulea</name>
    <name type="common">Rayed Mediterranean limpet</name>
    <dbReference type="NCBI Taxonomy" id="87958"/>
    <lineage>
        <taxon>Eukaryota</taxon>
        <taxon>Metazoa</taxon>
        <taxon>Spiralia</taxon>
        <taxon>Lophotrochozoa</taxon>
        <taxon>Mollusca</taxon>
        <taxon>Gastropoda</taxon>
        <taxon>Patellogastropoda</taxon>
        <taxon>Patelloidea</taxon>
        <taxon>Patellidae</taxon>
        <taxon>Patella</taxon>
    </lineage>
</organism>
<evidence type="ECO:0000313" key="1">
    <source>
        <dbReference type="EMBL" id="KAK6186565.1"/>
    </source>
</evidence>
<keyword evidence="2" id="KW-1185">Reference proteome</keyword>
<dbReference type="InterPro" id="IPR008928">
    <property type="entry name" value="6-hairpin_glycosidase_sf"/>
</dbReference>
<dbReference type="EMBL" id="JAZGQO010000006">
    <property type="protein sequence ID" value="KAK6186565.1"/>
    <property type="molecule type" value="Genomic_DNA"/>
</dbReference>
<dbReference type="SUPFAM" id="SSF48208">
    <property type="entry name" value="Six-hairpin glycosidases"/>
    <property type="match status" value="1"/>
</dbReference>
<accession>A0AAN8K0C5</accession>
<dbReference type="Proteomes" id="UP001347796">
    <property type="component" value="Unassembled WGS sequence"/>
</dbReference>
<proteinExistence type="predicted"/>
<reference evidence="1 2" key="1">
    <citation type="submission" date="2024-01" db="EMBL/GenBank/DDBJ databases">
        <title>The genome of the rayed Mediterranean limpet Patella caerulea (Linnaeus, 1758).</title>
        <authorList>
            <person name="Anh-Thu Weber A."/>
            <person name="Halstead-Nussloch G."/>
        </authorList>
    </citation>
    <scope>NUCLEOTIDE SEQUENCE [LARGE SCALE GENOMIC DNA]</scope>
    <source>
        <strain evidence="1">AATW-2023a</strain>
        <tissue evidence="1">Whole specimen</tissue>
    </source>
</reference>
<gene>
    <name evidence="1" type="ORF">SNE40_008579</name>
</gene>
<protein>
    <submittedName>
        <fullName evidence="1">Uncharacterized protein</fullName>
    </submittedName>
</protein>
<evidence type="ECO:0000313" key="2">
    <source>
        <dbReference type="Proteomes" id="UP001347796"/>
    </source>
</evidence>